<dbReference type="Proteomes" id="UP000054279">
    <property type="component" value="Unassembled WGS sequence"/>
</dbReference>
<evidence type="ECO:0000313" key="1">
    <source>
        <dbReference type="EMBL" id="KIJ25978.1"/>
    </source>
</evidence>
<dbReference type="AlphaFoldDB" id="A0A0C9TAA0"/>
<name>A0A0C9TAA0_SPHS4</name>
<dbReference type="HOGENOM" id="CLU_2160027_0_0_1"/>
<evidence type="ECO:0000313" key="2">
    <source>
        <dbReference type="Proteomes" id="UP000054279"/>
    </source>
</evidence>
<dbReference type="EMBL" id="KN837389">
    <property type="protein sequence ID" value="KIJ25978.1"/>
    <property type="molecule type" value="Genomic_DNA"/>
</dbReference>
<sequence>MSCIPLPAALVRDRSSRSSIAIAEEVSRFLDNATVFRFPKSPPYGWQSEANEAHLHPWMTAVDIWRKPRHDYYACELGEPSRQTAPTFWRKLRGDVEYDEHPGVPKDFINK</sequence>
<gene>
    <name evidence="1" type="ORF">M422DRAFT_272985</name>
</gene>
<accession>A0A0C9TAA0</accession>
<proteinExistence type="predicted"/>
<protein>
    <submittedName>
        <fullName evidence="1">Uncharacterized protein</fullName>
    </submittedName>
</protein>
<reference evidence="1 2" key="1">
    <citation type="submission" date="2014-06" db="EMBL/GenBank/DDBJ databases">
        <title>Evolutionary Origins and Diversification of the Mycorrhizal Mutualists.</title>
        <authorList>
            <consortium name="DOE Joint Genome Institute"/>
            <consortium name="Mycorrhizal Genomics Consortium"/>
            <person name="Kohler A."/>
            <person name="Kuo A."/>
            <person name="Nagy L.G."/>
            <person name="Floudas D."/>
            <person name="Copeland A."/>
            <person name="Barry K.W."/>
            <person name="Cichocki N."/>
            <person name="Veneault-Fourrey C."/>
            <person name="LaButti K."/>
            <person name="Lindquist E.A."/>
            <person name="Lipzen A."/>
            <person name="Lundell T."/>
            <person name="Morin E."/>
            <person name="Murat C."/>
            <person name="Riley R."/>
            <person name="Ohm R."/>
            <person name="Sun H."/>
            <person name="Tunlid A."/>
            <person name="Henrissat B."/>
            <person name="Grigoriev I.V."/>
            <person name="Hibbett D.S."/>
            <person name="Martin F."/>
        </authorList>
    </citation>
    <scope>NUCLEOTIDE SEQUENCE [LARGE SCALE GENOMIC DNA]</scope>
    <source>
        <strain evidence="1 2">SS14</strain>
    </source>
</reference>
<keyword evidence="2" id="KW-1185">Reference proteome</keyword>
<organism evidence="1 2">
    <name type="scientific">Sphaerobolus stellatus (strain SS14)</name>
    <dbReference type="NCBI Taxonomy" id="990650"/>
    <lineage>
        <taxon>Eukaryota</taxon>
        <taxon>Fungi</taxon>
        <taxon>Dikarya</taxon>
        <taxon>Basidiomycota</taxon>
        <taxon>Agaricomycotina</taxon>
        <taxon>Agaricomycetes</taxon>
        <taxon>Phallomycetidae</taxon>
        <taxon>Geastrales</taxon>
        <taxon>Sphaerobolaceae</taxon>
        <taxon>Sphaerobolus</taxon>
    </lineage>
</organism>